<evidence type="ECO:0000313" key="12">
    <source>
        <dbReference type="EMBL" id="PIP15553.1"/>
    </source>
</evidence>
<dbReference type="PANTHER" id="PTHR11579">
    <property type="entry name" value="PROTEIN-L-ISOASPARTATE O-METHYLTRANSFERASE"/>
    <property type="match status" value="1"/>
</dbReference>
<dbReference type="GO" id="GO:0005737">
    <property type="term" value="C:cytoplasm"/>
    <property type="evidence" value="ECO:0007669"/>
    <property type="project" value="UniProtKB-SubCell"/>
</dbReference>
<keyword evidence="6" id="KW-0489">Methyltransferase</keyword>
<accession>A0A2G9YA05</accession>
<dbReference type="PROSITE" id="PS01279">
    <property type="entry name" value="PCMT"/>
    <property type="match status" value="1"/>
</dbReference>
<reference evidence="12 13" key="1">
    <citation type="submission" date="2017-09" db="EMBL/GenBank/DDBJ databases">
        <title>Depth-based differentiation of microbial function through sediment-hosted aquifers and enrichment of novel symbionts in the deep terrestrial subsurface.</title>
        <authorList>
            <person name="Probst A.J."/>
            <person name="Ladd B."/>
            <person name="Jarett J.K."/>
            <person name="Geller-Mcgrath D.E."/>
            <person name="Sieber C.M."/>
            <person name="Emerson J.B."/>
            <person name="Anantharaman K."/>
            <person name="Thomas B.C."/>
            <person name="Malmstrom R."/>
            <person name="Stieglmeier M."/>
            <person name="Klingl A."/>
            <person name="Woyke T."/>
            <person name="Ryan C.M."/>
            <person name="Banfield J.F."/>
        </authorList>
    </citation>
    <scope>NUCLEOTIDE SEQUENCE [LARGE SCALE GENOMIC DNA]</scope>
    <source>
        <strain evidence="12">CG23_combo_of_CG06-09_8_20_14_all_48_7</strain>
    </source>
</reference>
<sequence length="101" mass="10913">MLKELGYANFEIRVGDGTVGWQEYAPFDAILVSAGASKAPASLLNQLALSGRMIIPEGNHWGQDLVLYHKGPSGITTRNLGGCRFVPLIGKEGWEPELANM</sequence>
<dbReference type="InterPro" id="IPR000682">
    <property type="entry name" value="PCMT"/>
</dbReference>
<evidence type="ECO:0000256" key="9">
    <source>
        <dbReference type="ARBA" id="ARBA00030757"/>
    </source>
</evidence>
<evidence type="ECO:0000256" key="10">
    <source>
        <dbReference type="ARBA" id="ARBA00031323"/>
    </source>
</evidence>
<dbReference type="SUPFAM" id="SSF53335">
    <property type="entry name" value="S-adenosyl-L-methionine-dependent methyltransferases"/>
    <property type="match status" value="1"/>
</dbReference>
<evidence type="ECO:0000256" key="7">
    <source>
        <dbReference type="ARBA" id="ARBA00022679"/>
    </source>
</evidence>
<name>A0A2G9YA05_9BACT</name>
<evidence type="ECO:0000256" key="3">
    <source>
        <dbReference type="ARBA" id="ARBA00011890"/>
    </source>
</evidence>
<comment type="subcellular location">
    <subcellularLocation>
        <location evidence="1">Cytoplasm</location>
    </subcellularLocation>
</comment>
<dbReference type="Pfam" id="PF01135">
    <property type="entry name" value="PCMT"/>
    <property type="match status" value="1"/>
</dbReference>
<evidence type="ECO:0000256" key="1">
    <source>
        <dbReference type="ARBA" id="ARBA00004496"/>
    </source>
</evidence>
<evidence type="ECO:0000256" key="4">
    <source>
        <dbReference type="ARBA" id="ARBA00013346"/>
    </source>
</evidence>
<keyword evidence="8" id="KW-0949">S-adenosyl-L-methionine</keyword>
<dbReference type="EC" id="2.1.1.77" evidence="3"/>
<protein>
    <recommendedName>
        <fullName evidence="4">Protein-L-isoaspartate O-methyltransferase</fullName>
        <ecNumber evidence="3">2.1.1.77</ecNumber>
    </recommendedName>
    <alternativeName>
        <fullName evidence="11">L-isoaspartyl protein carboxyl methyltransferase</fullName>
    </alternativeName>
    <alternativeName>
        <fullName evidence="9">Protein L-isoaspartyl methyltransferase</fullName>
    </alternativeName>
    <alternativeName>
        <fullName evidence="10">Protein-beta-aspartate methyltransferase</fullName>
    </alternativeName>
</protein>
<dbReference type="Gene3D" id="3.40.50.150">
    <property type="entry name" value="Vaccinia Virus protein VP39"/>
    <property type="match status" value="1"/>
</dbReference>
<organism evidence="12 13">
    <name type="scientific">bacterium (Candidatus Ratteibacteria) CG23_combo_of_CG06-09_8_20_14_all_48_7</name>
    <dbReference type="NCBI Taxonomy" id="2014292"/>
    <lineage>
        <taxon>Bacteria</taxon>
        <taxon>Candidatus Ratteibacteria</taxon>
    </lineage>
</organism>
<dbReference type="GO" id="GO:0032259">
    <property type="term" value="P:methylation"/>
    <property type="evidence" value="ECO:0007669"/>
    <property type="project" value="UniProtKB-KW"/>
</dbReference>
<proteinExistence type="inferred from homology"/>
<dbReference type="EMBL" id="PCRF01000272">
    <property type="protein sequence ID" value="PIP15553.1"/>
    <property type="molecule type" value="Genomic_DNA"/>
</dbReference>
<dbReference type="GO" id="GO:0004719">
    <property type="term" value="F:protein-L-isoaspartate (D-aspartate) O-methyltransferase activity"/>
    <property type="evidence" value="ECO:0007669"/>
    <property type="project" value="UniProtKB-EC"/>
</dbReference>
<dbReference type="InterPro" id="IPR029063">
    <property type="entry name" value="SAM-dependent_MTases_sf"/>
</dbReference>
<dbReference type="PANTHER" id="PTHR11579:SF0">
    <property type="entry name" value="PROTEIN-L-ISOASPARTATE(D-ASPARTATE) O-METHYLTRANSFERASE"/>
    <property type="match status" value="1"/>
</dbReference>
<comment type="caution">
    <text evidence="12">The sequence shown here is derived from an EMBL/GenBank/DDBJ whole genome shotgun (WGS) entry which is preliminary data.</text>
</comment>
<comment type="similarity">
    <text evidence="2">Belongs to the methyltransferase superfamily. L-isoaspartyl/D-aspartyl protein methyltransferase family.</text>
</comment>
<evidence type="ECO:0000313" key="13">
    <source>
        <dbReference type="Proteomes" id="UP000230392"/>
    </source>
</evidence>
<evidence type="ECO:0000256" key="5">
    <source>
        <dbReference type="ARBA" id="ARBA00022490"/>
    </source>
</evidence>
<evidence type="ECO:0000256" key="6">
    <source>
        <dbReference type="ARBA" id="ARBA00022603"/>
    </source>
</evidence>
<dbReference type="Proteomes" id="UP000230392">
    <property type="component" value="Unassembled WGS sequence"/>
</dbReference>
<dbReference type="AlphaFoldDB" id="A0A2G9YA05"/>
<evidence type="ECO:0000256" key="11">
    <source>
        <dbReference type="ARBA" id="ARBA00031350"/>
    </source>
</evidence>
<evidence type="ECO:0000256" key="2">
    <source>
        <dbReference type="ARBA" id="ARBA00005369"/>
    </source>
</evidence>
<keyword evidence="5" id="KW-0963">Cytoplasm</keyword>
<gene>
    <name evidence="12" type="ORF">COX46_05590</name>
</gene>
<keyword evidence="7" id="KW-0808">Transferase</keyword>
<evidence type="ECO:0000256" key="8">
    <source>
        <dbReference type="ARBA" id="ARBA00022691"/>
    </source>
</evidence>